<accession>A0A183DIL2</accession>
<dbReference type="Pfam" id="PF13246">
    <property type="entry name" value="Cation_ATPase"/>
    <property type="match status" value="1"/>
</dbReference>
<keyword evidence="3" id="KW-1133">Transmembrane helix</keyword>
<dbReference type="GO" id="GO:1990573">
    <property type="term" value="P:potassium ion import across plasma membrane"/>
    <property type="evidence" value="ECO:0007669"/>
    <property type="project" value="TreeGrafter"/>
</dbReference>
<dbReference type="GO" id="GO:0005391">
    <property type="term" value="F:P-type sodium:potassium-exchanging transporter activity"/>
    <property type="evidence" value="ECO:0007669"/>
    <property type="project" value="TreeGrafter"/>
</dbReference>
<keyword evidence="5" id="KW-1185">Reference proteome</keyword>
<gene>
    <name evidence="4" type="ORF">GPUH_LOCUS8558</name>
</gene>
<evidence type="ECO:0000256" key="2">
    <source>
        <dbReference type="ARBA" id="ARBA00022475"/>
    </source>
</evidence>
<dbReference type="GO" id="GO:0000166">
    <property type="term" value="F:nucleotide binding"/>
    <property type="evidence" value="ECO:0007669"/>
    <property type="project" value="InterPro"/>
</dbReference>
<reference evidence="4 5" key="2">
    <citation type="submission" date="2018-11" db="EMBL/GenBank/DDBJ databases">
        <authorList>
            <consortium name="Pathogen Informatics"/>
        </authorList>
    </citation>
    <scope>NUCLEOTIDE SEQUENCE [LARGE SCALE GENOMIC DNA]</scope>
</reference>
<dbReference type="EMBL" id="UYRT01025309">
    <property type="protein sequence ID" value="VDK63487.1"/>
    <property type="molecule type" value="Genomic_DNA"/>
</dbReference>
<dbReference type="Proteomes" id="UP000271098">
    <property type="component" value="Unassembled WGS sequence"/>
</dbReference>
<evidence type="ECO:0000313" key="5">
    <source>
        <dbReference type="Proteomes" id="UP000271098"/>
    </source>
</evidence>
<dbReference type="GO" id="GO:0006883">
    <property type="term" value="P:intracellular sodium ion homeostasis"/>
    <property type="evidence" value="ECO:0007669"/>
    <property type="project" value="TreeGrafter"/>
</dbReference>
<evidence type="ECO:0000256" key="1">
    <source>
        <dbReference type="ARBA" id="ARBA00004651"/>
    </source>
</evidence>
<dbReference type="PANTHER" id="PTHR43294">
    <property type="entry name" value="SODIUM/POTASSIUM-TRANSPORTING ATPASE SUBUNIT ALPHA"/>
    <property type="match status" value="1"/>
</dbReference>
<feature type="transmembrane region" description="Helical" evidence="3">
    <location>
        <begin position="172"/>
        <end position="193"/>
    </location>
</feature>
<dbReference type="GO" id="GO:0030007">
    <property type="term" value="P:intracellular potassium ion homeostasis"/>
    <property type="evidence" value="ECO:0007669"/>
    <property type="project" value="TreeGrafter"/>
</dbReference>
<evidence type="ECO:0000313" key="6">
    <source>
        <dbReference type="WBParaSite" id="GPUH_0000856301-mRNA-1"/>
    </source>
</evidence>
<dbReference type="GO" id="GO:0036376">
    <property type="term" value="P:sodium ion export across plasma membrane"/>
    <property type="evidence" value="ECO:0007669"/>
    <property type="project" value="TreeGrafter"/>
</dbReference>
<dbReference type="GO" id="GO:1902600">
    <property type="term" value="P:proton transmembrane transport"/>
    <property type="evidence" value="ECO:0007669"/>
    <property type="project" value="TreeGrafter"/>
</dbReference>
<comment type="subcellular location">
    <subcellularLocation>
        <location evidence="1">Cell membrane</location>
        <topology evidence="1">Multi-pass membrane protein</topology>
    </subcellularLocation>
</comment>
<sequence length="201" mass="23307">MTRNSVSYQQSEQPLVDALKFARYPSDIPNNDYSFEDVPILRRECTGDASEIALLKYSELTLGSVASFRARNRKVAEIPFNSTNKYQVSIHETDDNDKSYLLVMKGAPERILDRCTTIMLNGEVVPLDHNRRKRFEEAYLQLGGMGERVLGFCDYRLDPQKYPKGSILCCIWGVYVYMYVMYVNICVYFCVFVKLPRTRLF</sequence>
<dbReference type="WBParaSite" id="GPUH_0000856301-mRNA-1">
    <property type="protein sequence ID" value="GPUH_0000856301-mRNA-1"/>
    <property type="gene ID" value="GPUH_0000856301"/>
</dbReference>
<evidence type="ECO:0000313" key="4">
    <source>
        <dbReference type="EMBL" id="VDK63487.1"/>
    </source>
</evidence>
<dbReference type="GO" id="GO:0005886">
    <property type="term" value="C:plasma membrane"/>
    <property type="evidence" value="ECO:0007669"/>
    <property type="project" value="UniProtKB-SubCell"/>
</dbReference>
<dbReference type="Gene3D" id="3.40.1110.10">
    <property type="entry name" value="Calcium-transporting ATPase, cytoplasmic domain N"/>
    <property type="match status" value="1"/>
</dbReference>
<dbReference type="OrthoDB" id="3352408at2759"/>
<protein>
    <submittedName>
        <fullName evidence="6">PID domain-containing protein</fullName>
    </submittedName>
</protein>
<dbReference type="InterPro" id="IPR023299">
    <property type="entry name" value="ATPase_P-typ_cyto_dom_N"/>
</dbReference>
<name>A0A183DIL2_9BILA</name>
<dbReference type="SUPFAM" id="SSF81660">
    <property type="entry name" value="Metal cation-transporting ATPase, ATP-binding domain N"/>
    <property type="match status" value="1"/>
</dbReference>
<keyword evidence="3" id="KW-0472">Membrane</keyword>
<proteinExistence type="predicted"/>
<keyword evidence="3" id="KW-0812">Transmembrane</keyword>
<keyword evidence="2" id="KW-1003">Cell membrane</keyword>
<evidence type="ECO:0000256" key="3">
    <source>
        <dbReference type="SAM" id="Phobius"/>
    </source>
</evidence>
<reference evidence="6" key="1">
    <citation type="submission" date="2016-06" db="UniProtKB">
        <authorList>
            <consortium name="WormBaseParasite"/>
        </authorList>
    </citation>
    <scope>IDENTIFICATION</scope>
</reference>
<organism evidence="6">
    <name type="scientific">Gongylonema pulchrum</name>
    <dbReference type="NCBI Taxonomy" id="637853"/>
    <lineage>
        <taxon>Eukaryota</taxon>
        <taxon>Metazoa</taxon>
        <taxon>Ecdysozoa</taxon>
        <taxon>Nematoda</taxon>
        <taxon>Chromadorea</taxon>
        <taxon>Rhabditida</taxon>
        <taxon>Spirurina</taxon>
        <taxon>Spiruromorpha</taxon>
        <taxon>Spiruroidea</taxon>
        <taxon>Gongylonematidae</taxon>
        <taxon>Gongylonema</taxon>
    </lineage>
</organism>
<dbReference type="InterPro" id="IPR050510">
    <property type="entry name" value="Cation_transp_ATPase_P-type"/>
</dbReference>
<dbReference type="PANTHER" id="PTHR43294:SF21">
    <property type="entry name" value="CATION TRANSPORTING ATPASE"/>
    <property type="match status" value="1"/>
</dbReference>
<dbReference type="AlphaFoldDB" id="A0A183DIL2"/>